<keyword evidence="3" id="KW-0547">Nucleotide-binding</keyword>
<feature type="region of interest" description="Disordered" evidence="5">
    <location>
        <begin position="755"/>
        <end position="796"/>
    </location>
</feature>
<dbReference type="Gene3D" id="1.10.287.110">
    <property type="entry name" value="DnaJ domain"/>
    <property type="match status" value="1"/>
</dbReference>
<evidence type="ECO:0000256" key="5">
    <source>
        <dbReference type="SAM" id="MobiDB-lite"/>
    </source>
</evidence>
<dbReference type="InterPro" id="IPR029023">
    <property type="entry name" value="Tensin_phosphatase"/>
</dbReference>
<feature type="compositionally biased region" description="Polar residues" evidence="5">
    <location>
        <begin position="932"/>
        <end position="965"/>
    </location>
</feature>
<dbReference type="FunFam" id="1.10.287.110:FF:000002">
    <property type="entry name" value="putative tyrosine-protein phosphatase auxilin isoform X2"/>
    <property type="match status" value="1"/>
</dbReference>
<comment type="subcellular location">
    <subcellularLocation>
        <location evidence="1">Cytoplasmic vesicle</location>
        <location evidence="1">Clathrin-coated vesicle</location>
    </subcellularLocation>
</comment>
<reference evidence="9 10" key="1">
    <citation type="submission" date="2024-11" db="EMBL/GenBank/DDBJ databases">
        <title>Adaptive evolution of stress response genes in parasites aligns with host niche diversity.</title>
        <authorList>
            <person name="Hahn C."/>
            <person name="Resl P."/>
        </authorList>
    </citation>
    <scope>NUCLEOTIDE SEQUENCE [LARGE SCALE GENOMIC DNA]</scope>
    <source>
        <strain evidence="9">EGGRZ-B1_66</strain>
        <tissue evidence="9">Body</tissue>
    </source>
</reference>
<dbReference type="PANTHER" id="PTHR22967">
    <property type="entry name" value="SERINE/THREONINE PROTEIN KINASE"/>
    <property type="match status" value="1"/>
</dbReference>
<dbReference type="SUPFAM" id="SSF56112">
    <property type="entry name" value="Protein kinase-like (PK-like)"/>
    <property type="match status" value="1"/>
</dbReference>
<dbReference type="InterPro" id="IPR036869">
    <property type="entry name" value="J_dom_sf"/>
</dbReference>
<dbReference type="InterPro" id="IPR035892">
    <property type="entry name" value="C2_domain_sf"/>
</dbReference>
<dbReference type="CDD" id="cd06257">
    <property type="entry name" value="DnaJ"/>
    <property type="match status" value="1"/>
</dbReference>
<dbReference type="SUPFAM" id="SSF46565">
    <property type="entry name" value="Chaperone J-domain"/>
    <property type="match status" value="1"/>
</dbReference>
<evidence type="ECO:0000259" key="7">
    <source>
        <dbReference type="PROSITE" id="PS51181"/>
    </source>
</evidence>
<dbReference type="PROSITE" id="PS50011">
    <property type="entry name" value="PROTEIN_KINASE_DOM"/>
    <property type="match status" value="1"/>
</dbReference>
<dbReference type="SMART" id="SM01326">
    <property type="entry name" value="PTEN_C2"/>
    <property type="match status" value="1"/>
</dbReference>
<dbReference type="SUPFAM" id="SSF52799">
    <property type="entry name" value="(Phosphotyrosine protein) phosphatases II"/>
    <property type="match status" value="1"/>
</dbReference>
<dbReference type="InterPro" id="IPR029021">
    <property type="entry name" value="Prot-tyrosine_phosphatase-like"/>
</dbReference>
<feature type="compositionally biased region" description="Polar residues" evidence="5">
    <location>
        <begin position="348"/>
        <end position="384"/>
    </location>
</feature>
<keyword evidence="4" id="KW-0968">Cytoplasmic vesicle</keyword>
<feature type="compositionally biased region" description="Polar residues" evidence="5">
    <location>
        <begin position="867"/>
        <end position="876"/>
    </location>
</feature>
<feature type="domain" description="Protein kinase" evidence="6">
    <location>
        <begin position="36"/>
        <end position="313"/>
    </location>
</feature>
<dbReference type="AlphaFoldDB" id="A0ABD2Q5V1"/>
<keyword evidence="10" id="KW-1185">Reference proteome</keyword>
<organism evidence="9 10">
    <name type="scientific">Cichlidogyrus casuarinus</name>
    <dbReference type="NCBI Taxonomy" id="1844966"/>
    <lineage>
        <taxon>Eukaryota</taxon>
        <taxon>Metazoa</taxon>
        <taxon>Spiralia</taxon>
        <taxon>Lophotrochozoa</taxon>
        <taxon>Platyhelminthes</taxon>
        <taxon>Monogenea</taxon>
        <taxon>Monopisthocotylea</taxon>
        <taxon>Dactylogyridea</taxon>
        <taxon>Ancyrocephalidae</taxon>
        <taxon>Cichlidogyrus</taxon>
    </lineage>
</organism>
<feature type="compositionally biased region" description="Polar residues" evidence="5">
    <location>
        <begin position="777"/>
        <end position="792"/>
    </location>
</feature>
<dbReference type="GO" id="GO:0030136">
    <property type="term" value="C:clathrin-coated vesicle"/>
    <property type="evidence" value="ECO:0007669"/>
    <property type="project" value="UniProtKB-SubCell"/>
</dbReference>
<dbReference type="SUPFAM" id="SSF49562">
    <property type="entry name" value="C2 domain (Calcium/lipid-binding domain, CaLB)"/>
    <property type="match status" value="1"/>
</dbReference>
<name>A0ABD2Q5V1_9PLAT</name>
<dbReference type="PROSITE" id="PS51182">
    <property type="entry name" value="C2_TENSIN"/>
    <property type="match status" value="1"/>
</dbReference>
<dbReference type="PROSITE" id="PS00108">
    <property type="entry name" value="PROTEIN_KINASE_ST"/>
    <property type="match status" value="1"/>
</dbReference>
<dbReference type="InterPro" id="IPR000719">
    <property type="entry name" value="Prot_kinase_dom"/>
</dbReference>
<feature type="domain" description="C2 tensin-type" evidence="8">
    <location>
        <begin position="542"/>
        <end position="693"/>
    </location>
</feature>
<sequence>MTEFVKSAFSFLSGAGSDRPEQNLVGKTIEIPQMSLKIKRLLAQGGYAVVYEAQSSSLNKPVAIKRLLSHDRETSLSIMNEIDVLKNLNKHVNIVEYIIAATIPHSKNKSIGTEFLIVTEFCKNGQISSFLPPAHSMLPLSAGAILQIFYQTCSAVQHMHGLKPPIVHRDLKIENLLISEKFTIKLCDFGSATCETYEPNESWTVNQRGLLQEKLEKMTTPMYRPPEMIDLFLNFPINTAVDIWALGCILYYLTCTFHPFEDSSKLAILNANYRLPELSSDHSIFTNLICQLLLLDPRQRPKIGMILNELMAFGSARLVSLSGSIPLQEELDKFNRLSSERSAETIGNIHTESPRQTTSNVSTPKRNTAPNLQRTPSNNTNDSASMFDNFKTGAGNWIRNASSKVAEAMQQVPGMQQQSPTNSSGVDLNYITSRIAVMSYPNEAASMMHGPRNSMLEVQALLDTQHSGHYSVFNVSQFPYQTSQAWFGGRFLHKAFASHTSPSLVSLLELCISACLWLKQHPSNVCIIHCIDGKASSAMLVASILCFCCVFTNPMHALQLFTSRRCNPRLNASQRRYLGYIVQIVSSPPVLPHNKVLCLIGLKMSPFPLDGLQVGGDVIICISHARSSYSGKGKVPSVKICQLQFHTGFVKQSQSVLEFSKVDLDHLDPTGGTQGSASRYSNQFMVSLDLMCSPNERPRSGNSLVYPWETNLIYCDPICCFGDETEMQEIISDFNSVPASPAPHCRKVSEVDSEILDGDPIPTAPEDSPAKRKFSNTRESTFEETTQPTAPSNFADFESDDVADLLGLHRKSKHSTSEEPKEDDSKGSAADWYSQFQFHDQSTSSQYCQQQNDPILDDDFLIFRPEPSSTHSNPFFNVNVEDIPHSQPEPDPNLFDLGQSQAPPKKTDPFADLGGLFDSIPKAKPQEKPSKQAPQNPFQQQSKTSDYVPPQSQHRPSAQGQQQDTSRPRPKANNAGPSGARPYVGQDAFSDLLNGFGSKPGAEGRGQANKTIHDLQFERETRHLDAEAIRVRSWAKGKEKNLRALLCTLELILWEGVRYTPVSISELQSPDQVKKAYRNAARAVHPDKWLDTQHQNIAKYVFMELNDAMIHFEKQGC</sequence>
<evidence type="ECO:0000313" key="9">
    <source>
        <dbReference type="EMBL" id="KAL3314960.1"/>
    </source>
</evidence>
<comment type="similarity">
    <text evidence="2">Belongs to the protein kinase superfamily. AGC Ser/Thr protein kinase family. PKC subfamily.</text>
</comment>
<dbReference type="GO" id="GO:0000166">
    <property type="term" value="F:nucleotide binding"/>
    <property type="evidence" value="ECO:0007669"/>
    <property type="project" value="UniProtKB-KW"/>
</dbReference>
<evidence type="ECO:0000259" key="8">
    <source>
        <dbReference type="PROSITE" id="PS51182"/>
    </source>
</evidence>
<comment type="caution">
    <text evidence="9">The sequence shown here is derived from an EMBL/GenBank/DDBJ whole genome shotgun (WGS) entry which is preliminary data.</text>
</comment>
<proteinExistence type="inferred from homology"/>
<dbReference type="InterPro" id="IPR001623">
    <property type="entry name" value="DnaJ_domain"/>
</dbReference>
<dbReference type="Gene3D" id="2.60.40.1110">
    <property type="match status" value="1"/>
</dbReference>
<protein>
    <recommendedName>
        <fullName evidence="11">Cyclin-G-associated kinase</fullName>
    </recommendedName>
</protein>
<dbReference type="Pfam" id="PF00069">
    <property type="entry name" value="Pkinase"/>
    <property type="match status" value="1"/>
</dbReference>
<feature type="region of interest" description="Disordered" evidence="5">
    <location>
        <begin position="858"/>
        <end position="986"/>
    </location>
</feature>
<accession>A0ABD2Q5V1</accession>
<evidence type="ECO:0000256" key="4">
    <source>
        <dbReference type="ARBA" id="ARBA00023329"/>
    </source>
</evidence>
<evidence type="ECO:0000256" key="2">
    <source>
        <dbReference type="ARBA" id="ARBA00005490"/>
    </source>
</evidence>
<evidence type="ECO:0000259" key="6">
    <source>
        <dbReference type="PROSITE" id="PS50011"/>
    </source>
</evidence>
<dbReference type="Pfam" id="PF10409">
    <property type="entry name" value="PTEN_C2"/>
    <property type="match status" value="1"/>
</dbReference>
<evidence type="ECO:0008006" key="11">
    <source>
        <dbReference type="Google" id="ProtNLM"/>
    </source>
</evidence>
<dbReference type="PROSITE" id="PS51181">
    <property type="entry name" value="PPASE_TENSIN"/>
    <property type="match status" value="1"/>
</dbReference>
<gene>
    <name evidence="9" type="ORF">Ciccas_006414</name>
</gene>
<dbReference type="Gene3D" id="3.90.190.10">
    <property type="entry name" value="Protein tyrosine phosphatase superfamily"/>
    <property type="match status" value="1"/>
</dbReference>
<dbReference type="InterPro" id="IPR008271">
    <property type="entry name" value="Ser/Thr_kinase_AS"/>
</dbReference>
<evidence type="ECO:0000256" key="3">
    <source>
        <dbReference type="ARBA" id="ARBA00022741"/>
    </source>
</evidence>
<dbReference type="EMBL" id="JBJKFK010000862">
    <property type="protein sequence ID" value="KAL3314960.1"/>
    <property type="molecule type" value="Genomic_DNA"/>
</dbReference>
<feature type="region of interest" description="Disordered" evidence="5">
    <location>
        <begin position="344"/>
        <end position="384"/>
    </location>
</feature>
<dbReference type="Gene3D" id="1.10.510.10">
    <property type="entry name" value="Transferase(Phosphotransferase) domain 1"/>
    <property type="match status" value="1"/>
</dbReference>
<feature type="domain" description="Phosphatase tensin-type" evidence="7">
    <location>
        <begin position="417"/>
        <end position="588"/>
    </location>
</feature>
<dbReference type="InterPro" id="IPR011009">
    <property type="entry name" value="Kinase-like_dom_sf"/>
</dbReference>
<dbReference type="InterPro" id="IPR014020">
    <property type="entry name" value="Tensin_C2-dom"/>
</dbReference>
<dbReference type="PANTHER" id="PTHR22967:SF105">
    <property type="entry name" value="CYCLIN-G-ASSOCIATED KINASE"/>
    <property type="match status" value="1"/>
</dbReference>
<evidence type="ECO:0000256" key="1">
    <source>
        <dbReference type="ARBA" id="ARBA00004132"/>
    </source>
</evidence>
<evidence type="ECO:0000313" key="10">
    <source>
        <dbReference type="Proteomes" id="UP001626550"/>
    </source>
</evidence>
<dbReference type="SMART" id="SM00220">
    <property type="entry name" value="S_TKc"/>
    <property type="match status" value="1"/>
</dbReference>
<dbReference type="Proteomes" id="UP001626550">
    <property type="component" value="Unassembled WGS sequence"/>
</dbReference>